<dbReference type="OrthoDB" id="5379270at2"/>
<evidence type="ECO:0000313" key="4">
    <source>
        <dbReference type="EMBL" id="RKG79014.1"/>
    </source>
</evidence>
<proteinExistence type="predicted"/>
<dbReference type="InterPro" id="IPR036737">
    <property type="entry name" value="OmpA-like_sf"/>
</dbReference>
<dbReference type="CDD" id="cd07185">
    <property type="entry name" value="OmpA_C-like"/>
    <property type="match status" value="1"/>
</dbReference>
<feature type="domain" description="OmpA-like" evidence="3">
    <location>
        <begin position="382"/>
        <end position="499"/>
    </location>
</feature>
<sequence length="499" mass="53219">MIHPGAPTPGQDGTLNSRRSPQPRGEQEVRCRPVAPACTLYSDVSLHRPEATLCHAAWRLVDSSFLKIGSLVLAGLLAPGALAAETTREEQARAELERQLRAMVPESPAEVQLLFEGFKAEEGYRLVESDFLLDGEPLAVPSIEELNAPGVHRLAVMKVEPGEHTLVSRVTYTNGSWSLFSESNGFLWKITASVGFQTERGLRVAVKASPRVVPNAPDPRLKLKLTHAVTVEMIKPPQDEPAVAVKVDAGTPAKPPPDAGAPVKVVQPATPDAGVKPTTTVVSVTPPVERTPVPTGRLRLQVTSKKPTAATAFVRGTGEPLKLVVPRSKPHEVPLSAGAYTVDLIADGFLAQTRQVELAAGADASLAFALVPAPKAAKAAKVVENHVELPQSLGFEEMKPVPTKTTLAGLDLIVDLLVRDPKARLRVEGHTDGREVPAPARQGLSDARARAVADLLIRAGVAPSRIEAVGVGDRSPKAPNLIPRGRDLNRRVELVLLRP</sequence>
<name>A0A3A8IGJ0_9BACT</name>
<comment type="caution">
    <text evidence="4">The sequence shown here is derived from an EMBL/GenBank/DDBJ whole genome shotgun (WGS) entry which is preliminary data.</text>
</comment>
<keyword evidence="5" id="KW-1185">Reference proteome</keyword>
<evidence type="ECO:0000259" key="3">
    <source>
        <dbReference type="PROSITE" id="PS51123"/>
    </source>
</evidence>
<reference evidence="5" key="1">
    <citation type="submission" date="2018-09" db="EMBL/GenBank/DDBJ databases">
        <authorList>
            <person name="Livingstone P.G."/>
            <person name="Whitworth D.E."/>
        </authorList>
    </citation>
    <scope>NUCLEOTIDE SEQUENCE [LARGE SCALE GENOMIC DNA]</scope>
    <source>
        <strain evidence="5">CA054A</strain>
    </source>
</reference>
<feature type="compositionally biased region" description="Polar residues" evidence="2">
    <location>
        <begin position="11"/>
        <end position="20"/>
    </location>
</feature>
<dbReference type="Proteomes" id="UP000268094">
    <property type="component" value="Unassembled WGS sequence"/>
</dbReference>
<evidence type="ECO:0000256" key="2">
    <source>
        <dbReference type="SAM" id="MobiDB-lite"/>
    </source>
</evidence>
<gene>
    <name evidence="4" type="ORF">D7V88_29255</name>
</gene>
<dbReference type="InterPro" id="IPR006665">
    <property type="entry name" value="OmpA-like"/>
</dbReference>
<dbReference type="GO" id="GO:0016020">
    <property type="term" value="C:membrane"/>
    <property type="evidence" value="ECO:0007669"/>
    <property type="project" value="UniProtKB-UniRule"/>
</dbReference>
<accession>A0A3A8IGJ0</accession>
<evidence type="ECO:0000313" key="5">
    <source>
        <dbReference type="Proteomes" id="UP000268094"/>
    </source>
</evidence>
<dbReference type="PANTHER" id="PTHR30329:SF21">
    <property type="entry name" value="LIPOPROTEIN YIAD-RELATED"/>
    <property type="match status" value="1"/>
</dbReference>
<dbReference type="EMBL" id="RAVZ01000253">
    <property type="protein sequence ID" value="RKG79014.1"/>
    <property type="molecule type" value="Genomic_DNA"/>
</dbReference>
<dbReference type="Pfam" id="PF00691">
    <property type="entry name" value="OmpA"/>
    <property type="match status" value="1"/>
</dbReference>
<feature type="region of interest" description="Disordered" evidence="2">
    <location>
        <begin position="1"/>
        <end position="29"/>
    </location>
</feature>
<organism evidence="4 5">
    <name type="scientific">Corallococcus terminator</name>
    <dbReference type="NCBI Taxonomy" id="2316733"/>
    <lineage>
        <taxon>Bacteria</taxon>
        <taxon>Pseudomonadati</taxon>
        <taxon>Myxococcota</taxon>
        <taxon>Myxococcia</taxon>
        <taxon>Myxococcales</taxon>
        <taxon>Cystobacterineae</taxon>
        <taxon>Myxococcaceae</taxon>
        <taxon>Corallococcus</taxon>
    </lineage>
</organism>
<protein>
    <submittedName>
        <fullName evidence="4">OmpA family protein</fullName>
    </submittedName>
</protein>
<dbReference type="PANTHER" id="PTHR30329">
    <property type="entry name" value="STATOR ELEMENT OF FLAGELLAR MOTOR COMPLEX"/>
    <property type="match status" value="1"/>
</dbReference>
<dbReference type="AlphaFoldDB" id="A0A3A8IGJ0"/>
<dbReference type="SUPFAM" id="SSF103088">
    <property type="entry name" value="OmpA-like"/>
    <property type="match status" value="1"/>
</dbReference>
<dbReference type="PROSITE" id="PS51123">
    <property type="entry name" value="OMPA_2"/>
    <property type="match status" value="1"/>
</dbReference>
<keyword evidence="1" id="KW-0472">Membrane</keyword>
<dbReference type="Gene3D" id="3.30.1330.60">
    <property type="entry name" value="OmpA-like domain"/>
    <property type="match status" value="1"/>
</dbReference>
<evidence type="ECO:0000256" key="1">
    <source>
        <dbReference type="PROSITE-ProRule" id="PRU00473"/>
    </source>
</evidence>
<dbReference type="InterPro" id="IPR050330">
    <property type="entry name" value="Bact_OuterMem_StrucFunc"/>
</dbReference>